<dbReference type="Proteomes" id="UP000647241">
    <property type="component" value="Unassembled WGS sequence"/>
</dbReference>
<dbReference type="PANTHER" id="PTHR43081:SF1">
    <property type="entry name" value="ADENYLATE CYCLASE, TERMINAL-DIFFERENTIATION SPECIFIC"/>
    <property type="match status" value="1"/>
</dbReference>
<keyword evidence="4" id="KW-1185">Reference proteome</keyword>
<dbReference type="EMBL" id="BMGT01000004">
    <property type="protein sequence ID" value="GGG87423.1"/>
    <property type="molecule type" value="Genomic_DNA"/>
</dbReference>
<dbReference type="InterPro" id="IPR050697">
    <property type="entry name" value="Adenylyl/Guanylyl_Cyclase_3/4"/>
</dbReference>
<evidence type="ECO:0000313" key="4">
    <source>
        <dbReference type="Proteomes" id="UP000647241"/>
    </source>
</evidence>
<sequence length="361" mass="38977">MPSPQQTQIDLSNIPLFAGIEDLAVTADLQEWLHFYRDGEAICIKGAPADCMIVILHGEVAILSEDSFLVSRRAPDVLGEQGYLNSGSCRTADAVARGTVKVLRIPHAEVIRLLDVSPRFTQNLLKIVSAKLAEATSERGFRYRNENRLMAAFSSHLAPDITSRLLAQGDDYGRPRLINGVVLFADVRGFTETSLGLPPMELAQQLGDYLDEMVSILHAHHAFVDKFIGDAVMGVWGFPFESPRQMSEAFACAKRMVARAGTKTIGGKPVRIGVGLSAGSIFCGNVGNDLKRQFTVLGPTVNLAARCESACKELSASIVIAEDAHAQLSPTEAAELTAHSGVSLKGIGDVCLYTIRNEDPQ</sequence>
<dbReference type="GO" id="GO:0009190">
    <property type="term" value="P:cyclic nucleotide biosynthetic process"/>
    <property type="evidence" value="ECO:0007669"/>
    <property type="project" value="InterPro"/>
</dbReference>
<evidence type="ECO:0008006" key="5">
    <source>
        <dbReference type="Google" id="ProtNLM"/>
    </source>
</evidence>
<gene>
    <name evidence="3" type="ORF">GCM10011585_34370</name>
</gene>
<dbReference type="Pfam" id="PF00027">
    <property type="entry name" value="cNMP_binding"/>
    <property type="match status" value="1"/>
</dbReference>
<dbReference type="PROSITE" id="PS50042">
    <property type="entry name" value="CNMP_BINDING_3"/>
    <property type="match status" value="1"/>
</dbReference>
<dbReference type="CDD" id="cd00038">
    <property type="entry name" value="CAP_ED"/>
    <property type="match status" value="1"/>
</dbReference>
<dbReference type="InterPro" id="IPR014710">
    <property type="entry name" value="RmlC-like_jellyroll"/>
</dbReference>
<dbReference type="Gene3D" id="2.60.120.10">
    <property type="entry name" value="Jelly Rolls"/>
    <property type="match status" value="1"/>
</dbReference>
<dbReference type="GO" id="GO:0035556">
    <property type="term" value="P:intracellular signal transduction"/>
    <property type="evidence" value="ECO:0007669"/>
    <property type="project" value="InterPro"/>
</dbReference>
<reference evidence="3" key="1">
    <citation type="journal article" date="2014" name="Int. J. Syst. Evol. Microbiol.">
        <title>Complete genome sequence of Corynebacterium casei LMG S-19264T (=DSM 44701T), isolated from a smear-ripened cheese.</title>
        <authorList>
            <consortium name="US DOE Joint Genome Institute (JGI-PGF)"/>
            <person name="Walter F."/>
            <person name="Albersmeier A."/>
            <person name="Kalinowski J."/>
            <person name="Ruckert C."/>
        </authorList>
    </citation>
    <scope>NUCLEOTIDE SEQUENCE</scope>
    <source>
        <strain evidence="3">CGMCC 1.12997</strain>
    </source>
</reference>
<dbReference type="SMART" id="SM00044">
    <property type="entry name" value="CYCc"/>
    <property type="match status" value="1"/>
</dbReference>
<dbReference type="PROSITE" id="PS50125">
    <property type="entry name" value="GUANYLATE_CYCLASE_2"/>
    <property type="match status" value="1"/>
</dbReference>
<dbReference type="InterPro" id="IPR018490">
    <property type="entry name" value="cNMP-bd_dom_sf"/>
</dbReference>
<evidence type="ECO:0000259" key="2">
    <source>
        <dbReference type="PROSITE" id="PS50125"/>
    </source>
</evidence>
<evidence type="ECO:0000313" key="3">
    <source>
        <dbReference type="EMBL" id="GGG87423.1"/>
    </source>
</evidence>
<dbReference type="InterPro" id="IPR018488">
    <property type="entry name" value="cNMP-bd_CS"/>
</dbReference>
<dbReference type="RefSeq" id="WP_188555472.1">
    <property type="nucleotide sequence ID" value="NZ_BMGT01000004.1"/>
</dbReference>
<protein>
    <recommendedName>
        <fullName evidence="5">Class 3 adenylate cyclase</fullName>
    </recommendedName>
</protein>
<dbReference type="InterPro" id="IPR000595">
    <property type="entry name" value="cNMP-bd_dom"/>
</dbReference>
<name>A0A917HRM3_9BACT</name>
<organism evidence="3 4">
    <name type="scientific">Edaphobacter dinghuensis</name>
    <dbReference type="NCBI Taxonomy" id="1560005"/>
    <lineage>
        <taxon>Bacteria</taxon>
        <taxon>Pseudomonadati</taxon>
        <taxon>Acidobacteriota</taxon>
        <taxon>Terriglobia</taxon>
        <taxon>Terriglobales</taxon>
        <taxon>Acidobacteriaceae</taxon>
        <taxon>Edaphobacter</taxon>
    </lineage>
</organism>
<dbReference type="Gene3D" id="3.30.70.1230">
    <property type="entry name" value="Nucleotide cyclase"/>
    <property type="match status" value="1"/>
</dbReference>
<proteinExistence type="predicted"/>
<dbReference type="InterPro" id="IPR029787">
    <property type="entry name" value="Nucleotide_cyclase"/>
</dbReference>
<reference evidence="3" key="2">
    <citation type="submission" date="2020-09" db="EMBL/GenBank/DDBJ databases">
        <authorList>
            <person name="Sun Q."/>
            <person name="Zhou Y."/>
        </authorList>
    </citation>
    <scope>NUCLEOTIDE SEQUENCE</scope>
    <source>
        <strain evidence="3">CGMCC 1.12997</strain>
    </source>
</reference>
<dbReference type="SMART" id="SM00100">
    <property type="entry name" value="cNMP"/>
    <property type="match status" value="1"/>
</dbReference>
<feature type="domain" description="Guanylate cyclase" evidence="2">
    <location>
        <begin position="181"/>
        <end position="308"/>
    </location>
</feature>
<comment type="caution">
    <text evidence="3">The sequence shown here is derived from an EMBL/GenBank/DDBJ whole genome shotgun (WGS) entry which is preliminary data.</text>
</comment>
<dbReference type="AlphaFoldDB" id="A0A917HRM3"/>
<dbReference type="CDD" id="cd07302">
    <property type="entry name" value="CHD"/>
    <property type="match status" value="1"/>
</dbReference>
<dbReference type="SUPFAM" id="SSF55073">
    <property type="entry name" value="Nucleotide cyclase"/>
    <property type="match status" value="1"/>
</dbReference>
<feature type="domain" description="Cyclic nucleotide-binding" evidence="1">
    <location>
        <begin position="36"/>
        <end position="114"/>
    </location>
</feature>
<dbReference type="Pfam" id="PF00211">
    <property type="entry name" value="Guanylate_cyc"/>
    <property type="match status" value="1"/>
</dbReference>
<dbReference type="SUPFAM" id="SSF51206">
    <property type="entry name" value="cAMP-binding domain-like"/>
    <property type="match status" value="1"/>
</dbReference>
<dbReference type="PROSITE" id="PS00888">
    <property type="entry name" value="CNMP_BINDING_1"/>
    <property type="match status" value="1"/>
</dbReference>
<accession>A0A917HRM3</accession>
<evidence type="ECO:0000259" key="1">
    <source>
        <dbReference type="PROSITE" id="PS50042"/>
    </source>
</evidence>
<dbReference type="PANTHER" id="PTHR43081">
    <property type="entry name" value="ADENYLATE CYCLASE, TERMINAL-DIFFERENTIATION SPECIFIC-RELATED"/>
    <property type="match status" value="1"/>
</dbReference>
<dbReference type="GO" id="GO:0004016">
    <property type="term" value="F:adenylate cyclase activity"/>
    <property type="evidence" value="ECO:0007669"/>
    <property type="project" value="UniProtKB-ARBA"/>
</dbReference>
<dbReference type="InterPro" id="IPR001054">
    <property type="entry name" value="A/G_cyclase"/>
</dbReference>